<evidence type="ECO:0000313" key="13">
    <source>
        <dbReference type="Proteomes" id="UP000196230"/>
    </source>
</evidence>
<dbReference type="GO" id="GO:0031071">
    <property type="term" value="F:cysteine desulfurase activity"/>
    <property type="evidence" value="ECO:0007669"/>
    <property type="project" value="UniProtKB-EC"/>
</dbReference>
<dbReference type="InterPro" id="IPR015424">
    <property type="entry name" value="PyrdxlP-dep_Trfase"/>
</dbReference>
<name>A0A1R4ICY4_9MICC</name>
<evidence type="ECO:0000256" key="5">
    <source>
        <dbReference type="ARBA" id="ARBA00022723"/>
    </source>
</evidence>
<dbReference type="PIRSF" id="PIRSF005572">
    <property type="entry name" value="NifS"/>
    <property type="match status" value="1"/>
</dbReference>
<dbReference type="EC" id="2.8.1.7" evidence="3"/>
<dbReference type="RefSeq" id="WP_087133425.1">
    <property type="nucleotide sequence ID" value="NZ_FUKP01000011.1"/>
</dbReference>
<dbReference type="InterPro" id="IPR020578">
    <property type="entry name" value="Aminotrans_V_PyrdxlP_BS"/>
</dbReference>
<evidence type="ECO:0000256" key="8">
    <source>
        <dbReference type="ARBA" id="ARBA00023014"/>
    </source>
</evidence>
<organism evidence="12 13">
    <name type="scientific">Micrococcus lylae</name>
    <dbReference type="NCBI Taxonomy" id="1273"/>
    <lineage>
        <taxon>Bacteria</taxon>
        <taxon>Bacillati</taxon>
        <taxon>Actinomycetota</taxon>
        <taxon>Actinomycetes</taxon>
        <taxon>Micrococcales</taxon>
        <taxon>Micrococcaceae</taxon>
        <taxon>Micrococcus</taxon>
    </lineage>
</organism>
<feature type="domain" description="Aminotransferase class V" evidence="11">
    <location>
        <begin position="2"/>
        <end position="376"/>
    </location>
</feature>
<dbReference type="InterPro" id="IPR000192">
    <property type="entry name" value="Aminotrans_V_dom"/>
</dbReference>
<dbReference type="InterPro" id="IPR015422">
    <property type="entry name" value="PyrdxlP-dep_Trfase_small"/>
</dbReference>
<keyword evidence="5" id="KW-0479">Metal-binding</keyword>
<dbReference type="Gene3D" id="3.40.640.10">
    <property type="entry name" value="Type I PLP-dependent aspartate aminotransferase-like (Major domain)"/>
    <property type="match status" value="1"/>
</dbReference>
<evidence type="ECO:0000256" key="1">
    <source>
        <dbReference type="ARBA" id="ARBA00001933"/>
    </source>
</evidence>
<evidence type="ECO:0000256" key="6">
    <source>
        <dbReference type="ARBA" id="ARBA00022898"/>
    </source>
</evidence>
<evidence type="ECO:0000256" key="7">
    <source>
        <dbReference type="ARBA" id="ARBA00023004"/>
    </source>
</evidence>
<dbReference type="PANTHER" id="PTHR11601:SF34">
    <property type="entry name" value="CYSTEINE DESULFURASE"/>
    <property type="match status" value="1"/>
</dbReference>
<dbReference type="Proteomes" id="UP000196230">
    <property type="component" value="Unassembled WGS sequence"/>
</dbReference>
<dbReference type="InterPro" id="IPR015421">
    <property type="entry name" value="PyrdxlP-dep_Trfase_major"/>
</dbReference>
<dbReference type="Gene3D" id="1.10.260.50">
    <property type="match status" value="1"/>
</dbReference>
<dbReference type="PANTHER" id="PTHR11601">
    <property type="entry name" value="CYSTEINE DESULFURYLASE FAMILY MEMBER"/>
    <property type="match status" value="1"/>
</dbReference>
<dbReference type="Pfam" id="PF00266">
    <property type="entry name" value="Aminotran_5"/>
    <property type="match status" value="1"/>
</dbReference>
<keyword evidence="6" id="KW-0663">Pyridoxal phosphate</keyword>
<dbReference type="GO" id="GO:0051536">
    <property type="term" value="F:iron-sulfur cluster binding"/>
    <property type="evidence" value="ECO:0007669"/>
    <property type="project" value="UniProtKB-KW"/>
</dbReference>
<protein>
    <recommendedName>
        <fullName evidence="3">cysteine desulfurase</fullName>
        <ecNumber evidence="3">2.8.1.7</ecNumber>
    </recommendedName>
</protein>
<reference evidence="12 13" key="1">
    <citation type="submission" date="2017-02" db="EMBL/GenBank/DDBJ databases">
        <authorList>
            <person name="Peterson S.W."/>
        </authorList>
    </citation>
    <scope>NUCLEOTIDE SEQUENCE [LARGE SCALE GENOMIC DNA]</scope>
    <source>
        <strain evidence="12 13">2B3F</strain>
    </source>
</reference>
<dbReference type="PROSITE" id="PS00595">
    <property type="entry name" value="AA_TRANSFER_CLASS_5"/>
    <property type="match status" value="1"/>
</dbReference>
<dbReference type="InterPro" id="IPR016454">
    <property type="entry name" value="Cysteine_dSase"/>
</dbReference>
<keyword evidence="7" id="KW-0408">Iron</keyword>
<evidence type="ECO:0000256" key="3">
    <source>
        <dbReference type="ARBA" id="ARBA00012239"/>
    </source>
</evidence>
<evidence type="ECO:0000256" key="10">
    <source>
        <dbReference type="RuleBase" id="RU004504"/>
    </source>
</evidence>
<dbReference type="AlphaFoldDB" id="A0A1R4ICY4"/>
<dbReference type="FunFam" id="3.40.640.10:FF:000084">
    <property type="entry name" value="IscS-like cysteine desulfurase"/>
    <property type="match status" value="1"/>
</dbReference>
<sequence>MILLDHAATAPVRREAVEAMWPYLTGDFGNPSSVHELGRRAGLGLEQARGQVAEVLGARPSEVVFTSGGTEADVLALQGIILPKLLRARRQGTLDAPLRLVTTAIEHDAVRQTAASLKRIHGIEVDLLPVDSTGRVDPEDLRRILRPETALVSVHLGNNEIGTVQPIAELAAVAHEAGVPIHTDAVQAAGQLDLDVAALGVDALSVSGHKVGSPKGVGALWIRPRLPLEPVLTGGGQESGRRSGTQNVAGAVAMGTAMALAEAERTAPGEVGAAARAARRDRFIARVLESVDGVRLSGHPEHRLPQHASFLIDGVTGEAVLVELEARGVLCSVASACSAGLAGPSPVLAALGLDSEAAQSSLRCTFGPHTTEAELEEAAAAVVAGIQAVRRLG</sequence>
<comment type="cofactor">
    <cofactor evidence="1 10">
        <name>pyridoxal 5'-phosphate</name>
        <dbReference type="ChEBI" id="CHEBI:597326"/>
    </cofactor>
</comment>
<comment type="similarity">
    <text evidence="2">Belongs to the class-V pyridoxal-phosphate-dependent aminotransferase family. NifS/IscS subfamily.</text>
</comment>
<evidence type="ECO:0000256" key="2">
    <source>
        <dbReference type="ARBA" id="ARBA00006490"/>
    </source>
</evidence>
<evidence type="ECO:0000256" key="9">
    <source>
        <dbReference type="ARBA" id="ARBA00050776"/>
    </source>
</evidence>
<evidence type="ECO:0000259" key="11">
    <source>
        <dbReference type="Pfam" id="PF00266"/>
    </source>
</evidence>
<evidence type="ECO:0000313" key="12">
    <source>
        <dbReference type="EMBL" id="SJN17586.1"/>
    </source>
</evidence>
<keyword evidence="8" id="KW-0411">Iron-sulfur</keyword>
<dbReference type="SUPFAM" id="SSF53383">
    <property type="entry name" value="PLP-dependent transferases"/>
    <property type="match status" value="1"/>
</dbReference>
<keyword evidence="4 12" id="KW-0808">Transferase</keyword>
<evidence type="ECO:0000256" key="4">
    <source>
        <dbReference type="ARBA" id="ARBA00022679"/>
    </source>
</evidence>
<dbReference type="GO" id="GO:0046872">
    <property type="term" value="F:metal ion binding"/>
    <property type="evidence" value="ECO:0007669"/>
    <property type="project" value="UniProtKB-KW"/>
</dbReference>
<accession>A0A1R4ICY4</accession>
<gene>
    <name evidence="12" type="ORF">FM125_01515</name>
</gene>
<dbReference type="Gene3D" id="3.90.1150.10">
    <property type="entry name" value="Aspartate Aminotransferase, domain 1"/>
    <property type="match status" value="1"/>
</dbReference>
<comment type="catalytic activity">
    <reaction evidence="9">
        <text>(sulfur carrier)-H + L-cysteine = (sulfur carrier)-SH + L-alanine</text>
        <dbReference type="Rhea" id="RHEA:43892"/>
        <dbReference type="Rhea" id="RHEA-COMP:14737"/>
        <dbReference type="Rhea" id="RHEA-COMP:14739"/>
        <dbReference type="ChEBI" id="CHEBI:29917"/>
        <dbReference type="ChEBI" id="CHEBI:35235"/>
        <dbReference type="ChEBI" id="CHEBI:57972"/>
        <dbReference type="ChEBI" id="CHEBI:64428"/>
        <dbReference type="EC" id="2.8.1.7"/>
    </reaction>
</comment>
<proteinExistence type="inferred from homology"/>
<dbReference type="EMBL" id="FUKP01000011">
    <property type="protein sequence ID" value="SJN17586.1"/>
    <property type="molecule type" value="Genomic_DNA"/>
</dbReference>